<dbReference type="VEuPathDB" id="FungiDB:PEXP_051930"/>
<dbReference type="EMBL" id="JQFZ01000170">
    <property type="protein sequence ID" value="KGO56284.1"/>
    <property type="molecule type" value="Genomic_DNA"/>
</dbReference>
<reference evidence="1 2" key="1">
    <citation type="journal article" date="2015" name="Mol. Plant Microbe Interact.">
        <title>Genome, transcriptome, and functional analyses of Penicillium expansum provide new insights into secondary metabolism and pathogenicity.</title>
        <authorList>
            <person name="Ballester A.R."/>
            <person name="Marcet-Houben M."/>
            <person name="Levin E."/>
            <person name="Sela N."/>
            <person name="Selma-Lazaro C."/>
            <person name="Carmona L."/>
            <person name="Wisniewski M."/>
            <person name="Droby S."/>
            <person name="Gonzalez-Candelas L."/>
            <person name="Gabaldon T."/>
        </authorList>
    </citation>
    <scope>NUCLEOTIDE SEQUENCE [LARGE SCALE GENOMIC DNA]</scope>
    <source>
        <strain evidence="1 2">MD-8</strain>
    </source>
</reference>
<evidence type="ECO:0000313" key="2">
    <source>
        <dbReference type="Proteomes" id="UP000030143"/>
    </source>
</evidence>
<dbReference type="GeneID" id="27680581"/>
<gene>
    <name evidence="1" type="ORF">PEX2_078910</name>
</gene>
<evidence type="ECO:0000313" key="1">
    <source>
        <dbReference type="EMBL" id="KGO56284.1"/>
    </source>
</evidence>
<name>A0A0A2IGL6_PENEN</name>
<protein>
    <submittedName>
        <fullName evidence="1">Uncharacterized protein</fullName>
    </submittedName>
</protein>
<organism evidence="1 2">
    <name type="scientific">Penicillium expansum</name>
    <name type="common">Blue mold rot fungus</name>
    <dbReference type="NCBI Taxonomy" id="27334"/>
    <lineage>
        <taxon>Eukaryota</taxon>
        <taxon>Fungi</taxon>
        <taxon>Dikarya</taxon>
        <taxon>Ascomycota</taxon>
        <taxon>Pezizomycotina</taxon>
        <taxon>Eurotiomycetes</taxon>
        <taxon>Eurotiomycetidae</taxon>
        <taxon>Eurotiales</taxon>
        <taxon>Aspergillaceae</taxon>
        <taxon>Penicillium</taxon>
    </lineage>
</organism>
<proteinExistence type="predicted"/>
<dbReference type="HOGENOM" id="CLU_2979815_0_0_1"/>
<keyword evidence="2" id="KW-1185">Reference proteome</keyword>
<accession>A0A0A2IGL6</accession>
<dbReference type="RefSeq" id="XP_016598079.1">
    <property type="nucleotide sequence ID" value="XM_016745161.1"/>
</dbReference>
<comment type="caution">
    <text evidence="1">The sequence shown here is derived from an EMBL/GenBank/DDBJ whole genome shotgun (WGS) entry which is preliminary data.</text>
</comment>
<dbReference type="Proteomes" id="UP000030143">
    <property type="component" value="Unassembled WGS sequence"/>
</dbReference>
<sequence>MYQWIYFPGKGANNFLQGIFDHCHSKVPHKSYTWHRACTCSIIPRGNRTGKLQRKEVG</sequence>
<dbReference type="AlphaFoldDB" id="A0A0A2IGL6"/>